<feature type="domain" description="Thioredoxin" evidence="1">
    <location>
        <begin position="1"/>
        <end position="145"/>
    </location>
</feature>
<gene>
    <name evidence="2" type="ORF">TSPGSL018_3769</name>
</gene>
<dbReference type="PANTHER" id="PTHR42852:SF18">
    <property type="entry name" value="CHROMOSOME UNDETERMINED SCAFFOLD_47, WHOLE GENOME SHOTGUN SEQUENCE"/>
    <property type="match status" value="1"/>
</dbReference>
<name>A0A061RJF1_9CHLO</name>
<dbReference type="Pfam" id="PF00578">
    <property type="entry name" value="AhpC-TSA"/>
    <property type="match status" value="1"/>
</dbReference>
<protein>
    <submittedName>
        <fullName evidence="2">Redoxin domain-containing protein</fullName>
    </submittedName>
</protein>
<dbReference type="GO" id="GO:0016491">
    <property type="term" value="F:oxidoreductase activity"/>
    <property type="evidence" value="ECO:0007669"/>
    <property type="project" value="InterPro"/>
</dbReference>
<dbReference type="InterPro" id="IPR036249">
    <property type="entry name" value="Thioredoxin-like_sf"/>
</dbReference>
<dbReference type="InterPro" id="IPR000866">
    <property type="entry name" value="AhpC/TSA"/>
</dbReference>
<evidence type="ECO:0000259" key="1">
    <source>
        <dbReference type="PROSITE" id="PS51352"/>
    </source>
</evidence>
<evidence type="ECO:0000313" key="2">
    <source>
        <dbReference type="EMBL" id="JAC70611.1"/>
    </source>
</evidence>
<dbReference type="CDD" id="cd02966">
    <property type="entry name" value="TlpA_like_family"/>
    <property type="match status" value="1"/>
</dbReference>
<dbReference type="GO" id="GO:0016209">
    <property type="term" value="F:antioxidant activity"/>
    <property type="evidence" value="ECO:0007669"/>
    <property type="project" value="InterPro"/>
</dbReference>
<dbReference type="SUPFAM" id="SSF52833">
    <property type="entry name" value="Thioredoxin-like"/>
    <property type="match status" value="1"/>
</dbReference>
<feature type="non-terminal residue" evidence="2">
    <location>
        <position position="201"/>
    </location>
</feature>
<dbReference type="PANTHER" id="PTHR42852">
    <property type="entry name" value="THIOL:DISULFIDE INTERCHANGE PROTEIN DSBE"/>
    <property type="match status" value="1"/>
</dbReference>
<dbReference type="AlphaFoldDB" id="A0A061RJF1"/>
<dbReference type="PROSITE" id="PS00194">
    <property type="entry name" value="THIOREDOXIN_1"/>
    <property type="match status" value="1"/>
</dbReference>
<dbReference type="InterPro" id="IPR017937">
    <property type="entry name" value="Thioredoxin_CS"/>
</dbReference>
<accession>A0A061RJF1</accession>
<proteinExistence type="predicted"/>
<reference evidence="2" key="1">
    <citation type="submission" date="2014-05" db="EMBL/GenBank/DDBJ databases">
        <title>The transcriptome of the halophilic microalga Tetraselmis sp. GSL018 isolated from the Great Salt Lake, Utah.</title>
        <authorList>
            <person name="Jinkerson R.E."/>
            <person name="D'Adamo S."/>
            <person name="Posewitz M.C."/>
        </authorList>
    </citation>
    <scope>NUCLEOTIDE SEQUENCE</scope>
    <source>
        <strain evidence="2">GSL018</strain>
    </source>
</reference>
<dbReference type="SUPFAM" id="SSF68906">
    <property type="entry name" value="SAP domain"/>
    <property type="match status" value="1"/>
</dbReference>
<dbReference type="InterPro" id="IPR050553">
    <property type="entry name" value="Thioredoxin_ResA/DsbE_sf"/>
</dbReference>
<dbReference type="InterPro" id="IPR036361">
    <property type="entry name" value="SAP_dom_sf"/>
</dbReference>
<organism evidence="2">
    <name type="scientific">Tetraselmis sp. GSL018</name>
    <dbReference type="NCBI Taxonomy" id="582737"/>
    <lineage>
        <taxon>Eukaryota</taxon>
        <taxon>Viridiplantae</taxon>
        <taxon>Chlorophyta</taxon>
        <taxon>core chlorophytes</taxon>
        <taxon>Chlorodendrophyceae</taxon>
        <taxon>Chlorodendrales</taxon>
        <taxon>Chlorodendraceae</taxon>
        <taxon>Tetraselmis</taxon>
    </lineage>
</organism>
<dbReference type="Gene3D" id="3.40.30.10">
    <property type="entry name" value="Glutaredoxin"/>
    <property type="match status" value="1"/>
</dbReference>
<sequence length="201" mass="21362">MVIGTKCPEISGLDFIKGQAHLPPEDSPAIIELWASWCGPCRQVFPHLSEIARRHRPKGLVVVGVTSEPKAQVQGFVQQMGASMDYSVASDARGDCQRKLAGPAGVRGIPHAFVVGADGTIRFSGHPLDPGFASAVDGAVAEAAQRRVPEPITATRAELEAMGVRELKRVLIERGIPLAGLAEKSDIVDKVLEACTAAPRR</sequence>
<dbReference type="InterPro" id="IPR013766">
    <property type="entry name" value="Thioredoxin_domain"/>
</dbReference>
<dbReference type="PROSITE" id="PS51352">
    <property type="entry name" value="THIOREDOXIN_2"/>
    <property type="match status" value="1"/>
</dbReference>
<dbReference type="EMBL" id="GBEZ01015565">
    <property type="protein sequence ID" value="JAC70611.1"/>
    <property type="molecule type" value="Transcribed_RNA"/>
</dbReference>